<dbReference type="OrthoDB" id="5046242at2759"/>
<keyword evidence="1" id="KW-0472">Membrane</keyword>
<accession>A0A8J5QT23</accession>
<dbReference type="PANTHER" id="PTHR10742:SF398">
    <property type="entry name" value="AMINE OXIDASE DOMAIN-CONTAINING PROTEIN-RELATED"/>
    <property type="match status" value="1"/>
</dbReference>
<dbReference type="EMBL" id="JAAOIC020000023">
    <property type="protein sequence ID" value="KAG8040303.1"/>
    <property type="molecule type" value="Genomic_DNA"/>
</dbReference>
<dbReference type="Pfam" id="PF01593">
    <property type="entry name" value="Amino_oxidase"/>
    <property type="match status" value="1"/>
</dbReference>
<evidence type="ECO:0000259" key="2">
    <source>
        <dbReference type="Pfam" id="PF01593"/>
    </source>
</evidence>
<feature type="transmembrane region" description="Helical" evidence="1">
    <location>
        <begin position="6"/>
        <end position="25"/>
    </location>
</feature>
<evidence type="ECO:0000313" key="4">
    <source>
        <dbReference type="Proteomes" id="UP000729913"/>
    </source>
</evidence>
<gene>
    <name evidence="3" type="ORF">G9C98_000874</name>
</gene>
<keyword evidence="4" id="KW-1185">Reference proteome</keyword>
<dbReference type="PANTHER" id="PTHR10742">
    <property type="entry name" value="FLAVIN MONOAMINE OXIDASE"/>
    <property type="match status" value="1"/>
</dbReference>
<dbReference type="GO" id="GO:0046592">
    <property type="term" value="F:polyamine oxidase activity"/>
    <property type="evidence" value="ECO:0007669"/>
    <property type="project" value="TreeGrafter"/>
</dbReference>
<dbReference type="InterPro" id="IPR002937">
    <property type="entry name" value="Amino_oxidase"/>
</dbReference>
<dbReference type="AlphaFoldDB" id="A0A8J5QT23"/>
<organism evidence="3 4">
    <name type="scientific">Cotesia typhae</name>
    <dbReference type="NCBI Taxonomy" id="2053667"/>
    <lineage>
        <taxon>Eukaryota</taxon>
        <taxon>Metazoa</taxon>
        <taxon>Ecdysozoa</taxon>
        <taxon>Arthropoda</taxon>
        <taxon>Hexapoda</taxon>
        <taxon>Insecta</taxon>
        <taxon>Pterygota</taxon>
        <taxon>Neoptera</taxon>
        <taxon>Endopterygota</taxon>
        <taxon>Hymenoptera</taxon>
        <taxon>Apocrita</taxon>
        <taxon>Ichneumonoidea</taxon>
        <taxon>Braconidae</taxon>
        <taxon>Microgastrinae</taxon>
        <taxon>Cotesia</taxon>
    </lineage>
</organism>
<sequence>MYSNKVIKLIIVYLVIDIITVFKGYSKYAQGNNLTRRGSMNIKTKVLIIGAGASGISAGCQLIKNNFNDFIILEAKNRIGGRIFTTKFGDNVVDLGAQWVHGEKDNAAYKLAHPRGLLESSSKLHNYNNHVFAMSDGKIVPSEETAEIWRLYYLISDGIQEKLKGNEDKFNSYGDYFIQEYNKVYEKNKYTNEKRAKEYLGWMERFDDSIQGSDTWYDVSTRGILEYWICEGDLLLNWKKSGFQTILQLMMNDSKVNSDVKIEDKIKLSQEVENINYTNPNKIIVTTADGNNYTASNVIITTSLGVLKNYHKKLFNPSLSPVKQQTIEGLNFGSVNKIFLEFPYRWWPEDSAGFGFIWQDQDKKKFLAGNEENEWLLDVFEFMTVDYQSRILCGWIIGESSRYIEKLSDKYVEDHLYELLKKFLGNSYDIPRPTRILRSQWSTDKHIHGCYSFRSLKSEELNATANKLAEPILAKNGNPVIMFAGEATHDHYYSTVHGAIEAGEREAKRLINFYRYVTIQKFM</sequence>
<protein>
    <recommendedName>
        <fullName evidence="2">Amine oxidase domain-containing protein</fullName>
    </recommendedName>
</protein>
<feature type="transmembrane region" description="Helical" evidence="1">
    <location>
        <begin position="46"/>
        <end position="64"/>
    </location>
</feature>
<feature type="domain" description="Amine oxidase" evidence="2">
    <location>
        <begin position="54"/>
        <end position="511"/>
    </location>
</feature>
<name>A0A8J5QT23_9HYME</name>
<reference evidence="3" key="1">
    <citation type="submission" date="2020-03" db="EMBL/GenBank/DDBJ databases">
        <authorList>
            <person name="Chebbi M.A."/>
            <person name="Drezen J.M."/>
        </authorList>
    </citation>
    <scope>NUCLEOTIDE SEQUENCE</scope>
    <source>
        <tissue evidence="3">Whole body</tissue>
    </source>
</reference>
<dbReference type="InterPro" id="IPR050281">
    <property type="entry name" value="Flavin_monoamine_oxidase"/>
</dbReference>
<evidence type="ECO:0000313" key="3">
    <source>
        <dbReference type="EMBL" id="KAG8040303.1"/>
    </source>
</evidence>
<evidence type="ECO:0000256" key="1">
    <source>
        <dbReference type="SAM" id="Phobius"/>
    </source>
</evidence>
<proteinExistence type="predicted"/>
<reference evidence="3" key="2">
    <citation type="submission" date="2021-04" db="EMBL/GenBank/DDBJ databases">
        <title>Genome-wide patterns of bracovirus chromosomal integration into multiple host tissues during parasitism.</title>
        <authorList>
            <person name="Chebbi M.A.C."/>
        </authorList>
    </citation>
    <scope>NUCLEOTIDE SEQUENCE</scope>
    <source>
        <tissue evidence="3">Whole body</tissue>
    </source>
</reference>
<keyword evidence="1" id="KW-0812">Transmembrane</keyword>
<keyword evidence="1" id="KW-1133">Transmembrane helix</keyword>
<dbReference type="Proteomes" id="UP000729913">
    <property type="component" value="Unassembled WGS sequence"/>
</dbReference>
<comment type="caution">
    <text evidence="3">The sequence shown here is derived from an EMBL/GenBank/DDBJ whole genome shotgun (WGS) entry which is preliminary data.</text>
</comment>